<evidence type="ECO:0000259" key="13">
    <source>
        <dbReference type="Pfam" id="PF22599"/>
    </source>
</evidence>
<evidence type="ECO:0000256" key="1">
    <source>
        <dbReference type="ARBA" id="ARBA00004651"/>
    </source>
</evidence>
<comment type="similarity">
    <text evidence="10">Belongs to the SecD/SecF family. SecD subfamily.</text>
</comment>
<feature type="transmembrane region" description="Helical" evidence="10">
    <location>
        <begin position="476"/>
        <end position="495"/>
    </location>
</feature>
<dbReference type="KEGG" id="gtl:EP073_13215"/>
<dbReference type="InterPro" id="IPR054384">
    <property type="entry name" value="SecDF_P1_head"/>
</dbReference>
<comment type="subunit">
    <text evidence="10">Forms a complex with SecF. Part of the essential Sec protein translocation apparatus which comprises SecA, SecYEG and auxiliary proteins SecDF. Other proteins may also be involved.</text>
</comment>
<dbReference type="Pfam" id="PF07549">
    <property type="entry name" value="Sec_GG"/>
    <property type="match status" value="1"/>
</dbReference>
<gene>
    <name evidence="10 14" type="primary">secD</name>
    <name evidence="14" type="ORF">EP073_13215</name>
</gene>
<evidence type="ECO:0000313" key="15">
    <source>
        <dbReference type="Proteomes" id="UP000287502"/>
    </source>
</evidence>
<dbReference type="Gene3D" id="1.20.1640.10">
    <property type="entry name" value="Multidrug efflux transporter AcrB transmembrane domain"/>
    <property type="match status" value="1"/>
</dbReference>
<dbReference type="NCBIfam" id="TIGR01129">
    <property type="entry name" value="secD"/>
    <property type="match status" value="1"/>
</dbReference>
<evidence type="ECO:0000259" key="11">
    <source>
        <dbReference type="Pfam" id="PF02355"/>
    </source>
</evidence>
<reference evidence="14 15" key="1">
    <citation type="submission" date="2019-01" db="EMBL/GenBank/DDBJ databases">
        <title>Geovibrio thiophilus DSM 11263, complete genome.</title>
        <authorList>
            <person name="Spring S."/>
            <person name="Bunk B."/>
            <person name="Sproer C."/>
        </authorList>
    </citation>
    <scope>NUCLEOTIDE SEQUENCE [LARGE SCALE GENOMIC DNA]</scope>
    <source>
        <strain evidence="14 15">DSM 11263</strain>
    </source>
</reference>
<evidence type="ECO:0000313" key="14">
    <source>
        <dbReference type="EMBL" id="QAR34328.1"/>
    </source>
</evidence>
<dbReference type="RefSeq" id="WP_128467633.1">
    <property type="nucleotide sequence ID" value="NZ_CP035108.1"/>
</dbReference>
<keyword evidence="8 10" id="KW-0811">Translocation</keyword>
<dbReference type="InterPro" id="IPR048634">
    <property type="entry name" value="SecD_SecF_C"/>
</dbReference>
<dbReference type="Gene3D" id="3.30.70.3400">
    <property type="match status" value="2"/>
</dbReference>
<organism evidence="14 15">
    <name type="scientific">Geovibrio thiophilus</name>
    <dbReference type="NCBI Taxonomy" id="139438"/>
    <lineage>
        <taxon>Bacteria</taxon>
        <taxon>Pseudomonadati</taxon>
        <taxon>Deferribacterota</taxon>
        <taxon>Deferribacteres</taxon>
        <taxon>Deferribacterales</taxon>
        <taxon>Geovibrionaceae</taxon>
        <taxon>Geovibrio</taxon>
    </lineage>
</organism>
<evidence type="ECO:0000256" key="2">
    <source>
        <dbReference type="ARBA" id="ARBA00022448"/>
    </source>
</evidence>
<evidence type="ECO:0000256" key="10">
    <source>
        <dbReference type="HAMAP-Rule" id="MF_01463"/>
    </source>
</evidence>
<evidence type="ECO:0000256" key="4">
    <source>
        <dbReference type="ARBA" id="ARBA00022519"/>
    </source>
</evidence>
<dbReference type="GO" id="GO:0006605">
    <property type="term" value="P:protein targeting"/>
    <property type="evidence" value="ECO:0007669"/>
    <property type="project" value="UniProtKB-UniRule"/>
</dbReference>
<feature type="transmembrane region" description="Helical" evidence="10">
    <location>
        <begin position="353"/>
        <end position="372"/>
    </location>
</feature>
<evidence type="ECO:0000256" key="8">
    <source>
        <dbReference type="ARBA" id="ARBA00023010"/>
    </source>
</evidence>
<dbReference type="Pfam" id="PF22599">
    <property type="entry name" value="SecDF_P1_head"/>
    <property type="match status" value="1"/>
</dbReference>
<keyword evidence="4" id="KW-0997">Cell inner membrane</keyword>
<keyword evidence="2 10" id="KW-0813">Transport</keyword>
<protein>
    <recommendedName>
        <fullName evidence="10">Protein translocase subunit SecD</fullName>
    </recommendedName>
</protein>
<dbReference type="GO" id="GO:0065002">
    <property type="term" value="P:intracellular protein transmembrane transport"/>
    <property type="evidence" value="ECO:0007669"/>
    <property type="project" value="UniProtKB-UniRule"/>
</dbReference>
<feature type="transmembrane region" description="Helical" evidence="10">
    <location>
        <begin position="448"/>
        <end position="470"/>
    </location>
</feature>
<dbReference type="GO" id="GO:0015450">
    <property type="term" value="F:protein-transporting ATPase activity"/>
    <property type="evidence" value="ECO:0007669"/>
    <property type="project" value="InterPro"/>
</dbReference>
<dbReference type="PANTHER" id="PTHR30081:SF1">
    <property type="entry name" value="PROTEIN TRANSLOCASE SUBUNIT SECD"/>
    <property type="match status" value="1"/>
</dbReference>
<evidence type="ECO:0000256" key="7">
    <source>
        <dbReference type="ARBA" id="ARBA00022989"/>
    </source>
</evidence>
<sequence length="514" mass="55581">MKLRTRWIIILIVAVWAVISVLPYGKNMKLGLDLQGGMHVVLGVDTDKAVEGRLEGFTVKIRKELAAESVNFGYVQMDNKGRINIALNNTDDADKVKKIISDRYDTLEAVASSGNNILSYRFNNAAVKQIKEYAVEQSLEVVRNRIDQFGVTEPVIQRQGQNQVVVQLPGITDPERAISLIGRTAQLKFHIVNETVNPEDAVSGNIPFDSILLYQKVTDKNTGKVLSSVPFVVKREAVLTGDYLVDASVSFTQNNLPAVQFTLDSAGSKLFEEVTGQNVNRRMAIVLDDNVYSAPVIKSKIAGGSAIIDGIGTLEEAKEIAIVLRAGSLPAPVSIEENRTVGPSLGQDSINSGLKAALAGIAAVIIFMGVYYRKSGLIANAALLFNFLLIFAVMSQFQATLTLPGIAGMILTLAMSVDANVLIYERIREELRIGRTSLNAVEYGYEKALSTILDSNITTIIAAVVLFQFGTGPIKGFAVTLSIGILASLFTALFFTRTVFATVLGGNETKSVSI</sequence>
<dbReference type="GO" id="GO:0005886">
    <property type="term" value="C:plasma membrane"/>
    <property type="evidence" value="ECO:0007669"/>
    <property type="project" value="UniProtKB-SubCell"/>
</dbReference>
<dbReference type="InterPro" id="IPR048631">
    <property type="entry name" value="SecD_1st"/>
</dbReference>
<dbReference type="FunFam" id="3.30.1360.200:FF:000002">
    <property type="entry name" value="Preprotein translocase subunit SecD"/>
    <property type="match status" value="1"/>
</dbReference>
<dbReference type="Gene3D" id="3.30.1360.200">
    <property type="match status" value="1"/>
</dbReference>
<evidence type="ECO:0000256" key="3">
    <source>
        <dbReference type="ARBA" id="ARBA00022475"/>
    </source>
</evidence>
<dbReference type="Pfam" id="PF21760">
    <property type="entry name" value="SecD_1st"/>
    <property type="match status" value="1"/>
</dbReference>
<accession>A0A410K268</accession>
<dbReference type="AlphaFoldDB" id="A0A410K268"/>
<evidence type="ECO:0000256" key="9">
    <source>
        <dbReference type="ARBA" id="ARBA00023136"/>
    </source>
</evidence>
<dbReference type="PRINTS" id="PR00702">
    <property type="entry name" value="ACRIFLAVINRP"/>
</dbReference>
<feature type="domain" description="Protein translocase subunit SecDF P1" evidence="12">
    <location>
        <begin position="135"/>
        <end position="194"/>
    </location>
</feature>
<dbReference type="PANTHER" id="PTHR30081">
    <property type="entry name" value="PROTEIN-EXPORT MEMBRANE PROTEIN SEC"/>
    <property type="match status" value="1"/>
</dbReference>
<dbReference type="InterPro" id="IPR022813">
    <property type="entry name" value="SecD/SecF_arch_bac"/>
</dbReference>
<dbReference type="InterPro" id="IPR005791">
    <property type="entry name" value="SecD"/>
</dbReference>
<keyword evidence="5 10" id="KW-0812">Transmembrane</keyword>
<dbReference type="HAMAP" id="MF_01463_B">
    <property type="entry name" value="SecD_B"/>
    <property type="match status" value="1"/>
</dbReference>
<feature type="transmembrane region" description="Helical" evidence="10">
    <location>
        <begin position="377"/>
        <end position="397"/>
    </location>
</feature>
<dbReference type="SUPFAM" id="SSF82866">
    <property type="entry name" value="Multidrug efflux transporter AcrB transmembrane domain"/>
    <property type="match status" value="1"/>
</dbReference>
<keyword evidence="6 10" id="KW-0653">Protein transport</keyword>
<dbReference type="InterPro" id="IPR022646">
    <property type="entry name" value="SecD/SecF_CS"/>
</dbReference>
<comment type="function">
    <text evidence="10">Part of the Sec protein translocase complex. Interacts with the SecYEG preprotein conducting channel. SecDF uses the proton motive force (PMF) to complete protein translocation after the ATP-dependent function of SecA.</text>
</comment>
<keyword evidence="15" id="KW-1185">Reference proteome</keyword>
<dbReference type="EMBL" id="CP035108">
    <property type="protein sequence ID" value="QAR34328.1"/>
    <property type="molecule type" value="Genomic_DNA"/>
</dbReference>
<feature type="domain" description="SecDF P1 head subdomain" evidence="13">
    <location>
        <begin position="228"/>
        <end position="331"/>
    </location>
</feature>
<name>A0A410K268_9BACT</name>
<dbReference type="Proteomes" id="UP000287502">
    <property type="component" value="Chromosome"/>
</dbReference>
<feature type="transmembrane region" description="Helical" evidence="10">
    <location>
        <begin position="403"/>
        <end position="427"/>
    </location>
</feature>
<dbReference type="Pfam" id="PF02355">
    <property type="entry name" value="SecD_SecF_C"/>
    <property type="match status" value="1"/>
</dbReference>
<dbReference type="GO" id="GO:0043952">
    <property type="term" value="P:protein transport by the Sec complex"/>
    <property type="evidence" value="ECO:0007669"/>
    <property type="project" value="UniProtKB-UniRule"/>
</dbReference>
<keyword evidence="7 10" id="KW-1133">Transmembrane helix</keyword>
<dbReference type="InterPro" id="IPR001036">
    <property type="entry name" value="Acrflvin-R"/>
</dbReference>
<feature type="domain" description="Protein export membrane protein SecD/SecF C-terminal" evidence="11">
    <location>
        <begin position="334"/>
        <end position="502"/>
    </location>
</feature>
<evidence type="ECO:0000259" key="12">
    <source>
        <dbReference type="Pfam" id="PF21760"/>
    </source>
</evidence>
<evidence type="ECO:0000256" key="5">
    <source>
        <dbReference type="ARBA" id="ARBA00022692"/>
    </source>
</evidence>
<dbReference type="InterPro" id="IPR055344">
    <property type="entry name" value="SecD_SecF_C_bact"/>
</dbReference>
<dbReference type="OrthoDB" id="9805019at2"/>
<keyword evidence="3 10" id="KW-1003">Cell membrane</keyword>
<proteinExistence type="inferred from homology"/>
<dbReference type="NCBIfam" id="TIGR00916">
    <property type="entry name" value="2A0604s01"/>
    <property type="match status" value="1"/>
</dbReference>
<comment type="subcellular location">
    <subcellularLocation>
        <location evidence="1 10">Cell membrane</location>
        <topology evidence="1 10">Multi-pass membrane protein</topology>
    </subcellularLocation>
</comment>
<feature type="transmembrane region" description="Helical" evidence="10">
    <location>
        <begin position="7"/>
        <end position="25"/>
    </location>
</feature>
<keyword evidence="9 10" id="KW-0472">Membrane</keyword>
<dbReference type="FunFam" id="1.20.1640.10:FF:000004">
    <property type="entry name" value="Protein translocase subunit SecD"/>
    <property type="match status" value="1"/>
</dbReference>
<evidence type="ECO:0000256" key="6">
    <source>
        <dbReference type="ARBA" id="ARBA00022927"/>
    </source>
</evidence>